<dbReference type="Gene3D" id="3.40.50.850">
    <property type="entry name" value="Isochorismatase-like"/>
    <property type="match status" value="1"/>
</dbReference>
<dbReference type="EMBL" id="FJXR01000031">
    <property type="protein sequence ID" value="CZW13566.1"/>
    <property type="molecule type" value="Genomic_DNA"/>
</dbReference>
<gene>
    <name evidence="3" type="primary">yecD_2</name>
    <name evidence="3" type="ORF">SAMEA2273318_04091</name>
</gene>
<sequence>MSRTALINIDTQQSFHHRNYWQESEIPAFQQAMLGLIEGCQARNIPVVDIFHVDEDGPFTLESGYVKPMAFLRHQPDVVFQKHVHNAFTDTGLDRWLRERDINSVIICGIRTEQCCETTARVASDLGYAVTFVSEATLTFPMTYKGITLSAAEIRHRTETVLSGRFAEIKTVAETLESL</sequence>
<name>A0A144RY83_ENTCL</name>
<dbReference type="Pfam" id="PF00857">
    <property type="entry name" value="Isochorismatase"/>
    <property type="match status" value="1"/>
</dbReference>
<dbReference type="PANTHER" id="PTHR43540:SF6">
    <property type="entry name" value="ISOCHORISMATASE-LIKE DOMAIN-CONTAINING PROTEIN"/>
    <property type="match status" value="1"/>
</dbReference>
<reference evidence="3 4" key="1">
    <citation type="submission" date="2016-03" db="EMBL/GenBank/DDBJ databases">
        <authorList>
            <consortium name="Pathogen Informatics"/>
        </authorList>
    </citation>
    <scope>NUCLEOTIDE SEQUENCE [LARGE SCALE GENOMIC DNA]</scope>
    <source>
        <strain evidence="4">e1252</strain>
    </source>
</reference>
<organism evidence="3 4">
    <name type="scientific">Enterobacter cloacae</name>
    <dbReference type="NCBI Taxonomy" id="550"/>
    <lineage>
        <taxon>Bacteria</taxon>
        <taxon>Pseudomonadati</taxon>
        <taxon>Pseudomonadota</taxon>
        <taxon>Gammaproteobacteria</taxon>
        <taxon>Enterobacterales</taxon>
        <taxon>Enterobacteriaceae</taxon>
        <taxon>Enterobacter</taxon>
        <taxon>Enterobacter cloacae complex</taxon>
    </lineage>
</organism>
<dbReference type="SUPFAM" id="SSF52499">
    <property type="entry name" value="Isochorismatase-like hydrolases"/>
    <property type="match status" value="1"/>
</dbReference>
<keyword evidence="1 3" id="KW-0378">Hydrolase</keyword>
<dbReference type="EC" id="3.-.-.-" evidence="3"/>
<dbReference type="InterPro" id="IPR036380">
    <property type="entry name" value="Isochorismatase-like_sf"/>
</dbReference>
<dbReference type="Proteomes" id="UP000076008">
    <property type="component" value="Unassembled WGS sequence"/>
</dbReference>
<dbReference type="InterPro" id="IPR050272">
    <property type="entry name" value="Isochorismatase-like_hydrls"/>
</dbReference>
<dbReference type="AlphaFoldDB" id="A0A144RY83"/>
<dbReference type="RefSeq" id="WP_063145360.1">
    <property type="nucleotide sequence ID" value="NZ_FJXR01000031.1"/>
</dbReference>
<protein>
    <submittedName>
        <fullName evidence="3">Protein YecD</fullName>
        <ecNumber evidence="3">3.-.-.-</ecNumber>
    </submittedName>
</protein>
<evidence type="ECO:0000259" key="2">
    <source>
        <dbReference type="Pfam" id="PF00857"/>
    </source>
</evidence>
<dbReference type="PANTHER" id="PTHR43540">
    <property type="entry name" value="PEROXYUREIDOACRYLATE/UREIDOACRYLATE AMIDOHYDROLASE-RELATED"/>
    <property type="match status" value="1"/>
</dbReference>
<evidence type="ECO:0000313" key="3">
    <source>
        <dbReference type="EMBL" id="CZW13566.1"/>
    </source>
</evidence>
<proteinExistence type="predicted"/>
<evidence type="ECO:0000313" key="4">
    <source>
        <dbReference type="Proteomes" id="UP000076008"/>
    </source>
</evidence>
<accession>A0A144RY83</accession>
<feature type="domain" description="Isochorismatase-like" evidence="2">
    <location>
        <begin position="4"/>
        <end position="145"/>
    </location>
</feature>
<dbReference type="InterPro" id="IPR000868">
    <property type="entry name" value="Isochorismatase-like_dom"/>
</dbReference>
<dbReference type="GO" id="GO:0016787">
    <property type="term" value="F:hydrolase activity"/>
    <property type="evidence" value="ECO:0007669"/>
    <property type="project" value="UniProtKB-KW"/>
</dbReference>
<evidence type="ECO:0000256" key="1">
    <source>
        <dbReference type="ARBA" id="ARBA00022801"/>
    </source>
</evidence>